<organism evidence="2 3">
    <name type="scientific">Chelativorans salis</name>
    <dbReference type="NCBI Taxonomy" id="2978478"/>
    <lineage>
        <taxon>Bacteria</taxon>
        <taxon>Pseudomonadati</taxon>
        <taxon>Pseudomonadota</taxon>
        <taxon>Alphaproteobacteria</taxon>
        <taxon>Hyphomicrobiales</taxon>
        <taxon>Phyllobacteriaceae</taxon>
        <taxon>Chelativorans</taxon>
    </lineage>
</organism>
<reference evidence="2 3" key="1">
    <citation type="submission" date="2022-09" db="EMBL/GenBank/DDBJ databases">
        <title>Chelativorans salina sp. nov., a novel slightly halophilic bacterium isolated from a saline lake sediment enrichment.</title>
        <authorList>
            <person name="Gao L."/>
            <person name="Fang B.-Z."/>
            <person name="Li W.-J."/>
        </authorList>
    </citation>
    <scope>NUCLEOTIDE SEQUENCE [LARGE SCALE GENOMIC DNA]</scope>
    <source>
        <strain evidence="2 3">EGI FJ00035</strain>
    </source>
</reference>
<protein>
    <submittedName>
        <fullName evidence="2">Uncharacterized protein</fullName>
    </submittedName>
</protein>
<accession>A0ABT2LV68</accession>
<comment type="caution">
    <text evidence="2">The sequence shown here is derived from an EMBL/GenBank/DDBJ whole genome shotgun (WGS) entry which is preliminary data.</text>
</comment>
<keyword evidence="1" id="KW-1133">Transmembrane helix</keyword>
<feature type="transmembrane region" description="Helical" evidence="1">
    <location>
        <begin position="20"/>
        <end position="44"/>
    </location>
</feature>
<evidence type="ECO:0000256" key="1">
    <source>
        <dbReference type="SAM" id="Phobius"/>
    </source>
</evidence>
<name>A0ABT2LV68_9HYPH</name>
<dbReference type="RefSeq" id="WP_260905997.1">
    <property type="nucleotide sequence ID" value="NZ_JAOCZP010000007.1"/>
</dbReference>
<evidence type="ECO:0000313" key="3">
    <source>
        <dbReference type="Proteomes" id="UP001320831"/>
    </source>
</evidence>
<keyword evidence="1" id="KW-0472">Membrane</keyword>
<gene>
    <name evidence="2" type="ORF">N5A92_20865</name>
</gene>
<proteinExistence type="predicted"/>
<keyword evidence="3" id="KW-1185">Reference proteome</keyword>
<sequence>MSEGPQDGRDNWVRVSNFGMGVLRVTLLFGSVAIALALILTPLLERRTHNSALFKPTVDRMTTGTVGNRDSAYTVRRSVLQPSPQAVCIIRADGTRRGAC</sequence>
<dbReference type="EMBL" id="JAOCZP010000007">
    <property type="protein sequence ID" value="MCT7377473.1"/>
    <property type="molecule type" value="Genomic_DNA"/>
</dbReference>
<evidence type="ECO:0000313" key="2">
    <source>
        <dbReference type="EMBL" id="MCT7377473.1"/>
    </source>
</evidence>
<keyword evidence="1" id="KW-0812">Transmembrane</keyword>
<dbReference type="Proteomes" id="UP001320831">
    <property type="component" value="Unassembled WGS sequence"/>
</dbReference>